<dbReference type="PANTHER" id="PTHR38468:SF1">
    <property type="entry name" value="SLL0939 PROTEIN"/>
    <property type="match status" value="1"/>
</dbReference>
<protein>
    <recommendedName>
        <fullName evidence="4">DUF1622 domain-containing protein</fullName>
    </recommendedName>
</protein>
<sequence length="115" mass="13202">METYLSKGFEVLYISIGTIGVAIIVWGVVLSVFRLLKLEFTRLKHQSIYRERELVRHQFASYLLFALEFLIAADIIATVIDPSFEEIAILASIVVIRTVISYFLEKEVDKFNAID</sequence>
<dbReference type="RefSeq" id="WP_062127196.1">
    <property type="nucleotide sequence ID" value="NZ_BAZW01000042.1"/>
</dbReference>
<comment type="caution">
    <text evidence="2">The sequence shown here is derived from an EMBL/GenBank/DDBJ whole genome shotgun (WGS) entry which is preliminary data.</text>
</comment>
<evidence type="ECO:0000313" key="3">
    <source>
        <dbReference type="Proteomes" id="UP000032900"/>
    </source>
</evidence>
<dbReference type="PANTHER" id="PTHR38468">
    <property type="entry name" value="SLL0939 PROTEIN"/>
    <property type="match status" value="1"/>
</dbReference>
<keyword evidence="1" id="KW-0472">Membrane</keyword>
<proteinExistence type="predicted"/>
<keyword evidence="1" id="KW-0812">Transmembrane</keyword>
<dbReference type="InterPro" id="IPR012427">
    <property type="entry name" value="DUF1622"/>
</dbReference>
<feature type="transmembrane region" description="Helical" evidence="1">
    <location>
        <begin position="59"/>
        <end position="80"/>
    </location>
</feature>
<dbReference type="Pfam" id="PF07784">
    <property type="entry name" value="DUF1622"/>
    <property type="match status" value="1"/>
</dbReference>
<accession>A0A0E9M2A4</accession>
<keyword evidence="3" id="KW-1185">Reference proteome</keyword>
<organism evidence="2 3">
    <name type="scientific">Geofilum rubicundum JCM 15548</name>
    <dbReference type="NCBI Taxonomy" id="1236989"/>
    <lineage>
        <taxon>Bacteria</taxon>
        <taxon>Pseudomonadati</taxon>
        <taxon>Bacteroidota</taxon>
        <taxon>Bacteroidia</taxon>
        <taxon>Marinilabiliales</taxon>
        <taxon>Marinilabiliaceae</taxon>
        <taxon>Geofilum</taxon>
    </lineage>
</organism>
<name>A0A0E9M2A4_9BACT</name>
<feature type="transmembrane region" description="Helical" evidence="1">
    <location>
        <begin position="12"/>
        <end position="36"/>
    </location>
</feature>
<dbReference type="STRING" id="1236989.JCM15548_13608"/>
<evidence type="ECO:0000313" key="2">
    <source>
        <dbReference type="EMBL" id="GAO31260.1"/>
    </source>
</evidence>
<reference evidence="2 3" key="1">
    <citation type="journal article" date="2015" name="Microbes Environ.">
        <title>Distribution and evolution of nitrogen fixation genes in the phylum bacteroidetes.</title>
        <authorList>
            <person name="Inoue J."/>
            <person name="Oshima K."/>
            <person name="Suda W."/>
            <person name="Sakamoto M."/>
            <person name="Iino T."/>
            <person name="Noda S."/>
            <person name="Hongoh Y."/>
            <person name="Hattori M."/>
            <person name="Ohkuma M."/>
        </authorList>
    </citation>
    <scope>NUCLEOTIDE SEQUENCE [LARGE SCALE GENOMIC DNA]</scope>
    <source>
        <strain evidence="2">JCM 15548</strain>
    </source>
</reference>
<dbReference type="AlphaFoldDB" id="A0A0E9M2A4"/>
<dbReference type="OrthoDB" id="9812897at2"/>
<evidence type="ECO:0008006" key="4">
    <source>
        <dbReference type="Google" id="ProtNLM"/>
    </source>
</evidence>
<keyword evidence="1" id="KW-1133">Transmembrane helix</keyword>
<feature type="transmembrane region" description="Helical" evidence="1">
    <location>
        <begin position="86"/>
        <end position="104"/>
    </location>
</feature>
<dbReference type="Proteomes" id="UP000032900">
    <property type="component" value="Unassembled WGS sequence"/>
</dbReference>
<gene>
    <name evidence="2" type="ORF">JCM15548_13608</name>
</gene>
<evidence type="ECO:0000256" key="1">
    <source>
        <dbReference type="SAM" id="Phobius"/>
    </source>
</evidence>
<dbReference type="EMBL" id="BAZW01000042">
    <property type="protein sequence ID" value="GAO31260.1"/>
    <property type="molecule type" value="Genomic_DNA"/>
</dbReference>